<dbReference type="PANTHER" id="PTHR33332">
    <property type="entry name" value="REVERSE TRANSCRIPTASE DOMAIN-CONTAINING PROTEIN"/>
    <property type="match status" value="1"/>
</dbReference>
<keyword evidence="2" id="KW-1185">Reference proteome</keyword>
<sequence>QQQRKKEAEAPETVLPEVVEAQLGSVLGPVLFNSCINDLDEGIECALSKFADDTISGESVDLLEGRKALQRDLDRLDGWAEASWMRFNKAKCWVLPSGHTNRRQGYRLGAEWCKSCLEGKDLGVLVANRLNVSQQCARVAEAANSILAWIRNSVASRSREVIVPLHSAVARPRLDYCVQFGAPHSKKDTEVLERVQRRATKLVKVFSKLKDSMIL</sequence>
<comment type="caution">
    <text evidence="1">The sequence shown here is derived from an EMBL/GenBank/DDBJ whole genome shotgun (WGS) entry which is preliminary data.</text>
</comment>
<proteinExistence type="predicted"/>
<gene>
    <name evidence="1" type="ORF">GRJ2_003105000</name>
</gene>
<evidence type="ECO:0008006" key="3">
    <source>
        <dbReference type="Google" id="ProtNLM"/>
    </source>
</evidence>
<dbReference type="EMBL" id="BAAFJT010000070">
    <property type="protein sequence ID" value="GAB0206394.1"/>
    <property type="molecule type" value="Genomic_DNA"/>
</dbReference>
<evidence type="ECO:0000313" key="2">
    <source>
        <dbReference type="Proteomes" id="UP001623348"/>
    </source>
</evidence>
<feature type="non-terminal residue" evidence="1">
    <location>
        <position position="1"/>
    </location>
</feature>
<dbReference type="Proteomes" id="UP001623348">
    <property type="component" value="Unassembled WGS sequence"/>
</dbReference>
<reference evidence="1 2" key="1">
    <citation type="submission" date="2024-06" db="EMBL/GenBank/DDBJ databases">
        <title>The draft genome of Grus japonensis, version 3.</title>
        <authorList>
            <person name="Nabeshima K."/>
            <person name="Suzuki S."/>
            <person name="Onuma M."/>
        </authorList>
    </citation>
    <scope>NUCLEOTIDE SEQUENCE [LARGE SCALE GENOMIC DNA]</scope>
    <source>
        <strain evidence="1 2">451A</strain>
    </source>
</reference>
<name>A0ABC9YA65_GRUJA</name>
<evidence type="ECO:0000313" key="1">
    <source>
        <dbReference type="EMBL" id="GAB0206394.1"/>
    </source>
</evidence>
<dbReference type="AlphaFoldDB" id="A0ABC9YA65"/>
<organism evidence="1 2">
    <name type="scientific">Grus japonensis</name>
    <name type="common">Japanese crane</name>
    <name type="synonym">Red-crowned crane</name>
    <dbReference type="NCBI Taxonomy" id="30415"/>
    <lineage>
        <taxon>Eukaryota</taxon>
        <taxon>Metazoa</taxon>
        <taxon>Chordata</taxon>
        <taxon>Craniata</taxon>
        <taxon>Vertebrata</taxon>
        <taxon>Euteleostomi</taxon>
        <taxon>Archelosauria</taxon>
        <taxon>Archosauria</taxon>
        <taxon>Dinosauria</taxon>
        <taxon>Saurischia</taxon>
        <taxon>Theropoda</taxon>
        <taxon>Coelurosauria</taxon>
        <taxon>Aves</taxon>
        <taxon>Neognathae</taxon>
        <taxon>Neoaves</taxon>
        <taxon>Gruiformes</taxon>
        <taxon>Gruidae</taxon>
        <taxon>Grus</taxon>
    </lineage>
</organism>
<accession>A0ABC9YA65</accession>
<protein>
    <recommendedName>
        <fullName evidence="3">Reverse transcriptase domain-containing protein</fullName>
    </recommendedName>
</protein>